<dbReference type="GO" id="GO:0000110">
    <property type="term" value="C:nucleotide-excision repair factor 1 complex"/>
    <property type="evidence" value="ECO:0007669"/>
    <property type="project" value="TreeGrafter"/>
</dbReference>
<keyword evidence="3" id="KW-1185">Reference proteome</keyword>
<dbReference type="GO" id="GO:0003684">
    <property type="term" value="F:damaged DNA binding"/>
    <property type="evidence" value="ECO:0007669"/>
    <property type="project" value="InterPro"/>
</dbReference>
<accession>A0AAF3EVC3</accession>
<feature type="compositionally biased region" description="Polar residues" evidence="2">
    <location>
        <begin position="414"/>
        <end position="423"/>
    </location>
</feature>
<keyword evidence="1" id="KW-0175">Coiled coil</keyword>
<dbReference type="GO" id="GO:0006284">
    <property type="term" value="P:base-excision repair"/>
    <property type="evidence" value="ECO:0007669"/>
    <property type="project" value="TreeGrafter"/>
</dbReference>
<evidence type="ECO:0000313" key="3">
    <source>
        <dbReference type="Proteomes" id="UP000887575"/>
    </source>
</evidence>
<dbReference type="GO" id="GO:0070914">
    <property type="term" value="P:UV-damage excision repair"/>
    <property type="evidence" value="ECO:0007669"/>
    <property type="project" value="TreeGrafter"/>
</dbReference>
<reference evidence="4" key="1">
    <citation type="submission" date="2024-02" db="UniProtKB">
        <authorList>
            <consortium name="WormBaseParasite"/>
        </authorList>
    </citation>
    <scope>IDENTIFICATION</scope>
</reference>
<evidence type="ECO:0000256" key="2">
    <source>
        <dbReference type="SAM" id="MobiDB-lite"/>
    </source>
</evidence>
<evidence type="ECO:0000313" key="4">
    <source>
        <dbReference type="WBParaSite" id="MBELARI_LOCUS18148.1"/>
    </source>
</evidence>
<dbReference type="SUPFAM" id="SSF57716">
    <property type="entry name" value="Glucocorticoid receptor-like (DNA-binding domain)"/>
    <property type="match status" value="1"/>
</dbReference>
<name>A0AAF3EVC3_9BILA</name>
<dbReference type="Proteomes" id="UP000887575">
    <property type="component" value="Unassembled WGS sequence"/>
</dbReference>
<protein>
    <submittedName>
        <fullName evidence="4">Uncharacterized protein</fullName>
    </submittedName>
</protein>
<evidence type="ECO:0000256" key="1">
    <source>
        <dbReference type="SAM" id="Coils"/>
    </source>
</evidence>
<feature type="region of interest" description="Disordered" evidence="2">
    <location>
        <begin position="1"/>
        <end position="139"/>
    </location>
</feature>
<dbReference type="AlphaFoldDB" id="A0AAF3EVC3"/>
<feature type="compositionally biased region" description="Polar residues" evidence="2">
    <location>
        <begin position="106"/>
        <end position="115"/>
    </location>
</feature>
<dbReference type="GO" id="GO:0000715">
    <property type="term" value="P:nucleotide-excision repair, DNA damage recognition"/>
    <property type="evidence" value="ECO:0007669"/>
    <property type="project" value="TreeGrafter"/>
</dbReference>
<dbReference type="Pfam" id="PF01286">
    <property type="entry name" value="XPA_N"/>
    <property type="match status" value="1"/>
</dbReference>
<dbReference type="PANTHER" id="PTHR10142:SF0">
    <property type="entry name" value="DNA REPAIR PROTEIN COMPLEMENTING XP-A CELLS"/>
    <property type="match status" value="1"/>
</dbReference>
<proteinExistence type="predicted"/>
<dbReference type="PANTHER" id="PTHR10142">
    <property type="entry name" value="DNA REPAIR PROTEIN COMPLEMENTING XP-A CELLS"/>
    <property type="match status" value="1"/>
</dbReference>
<dbReference type="WBParaSite" id="MBELARI_LOCUS18148.1">
    <property type="protein sequence ID" value="MBELARI_LOCUS18148.1"/>
    <property type="gene ID" value="MBELARI_LOCUS18148"/>
</dbReference>
<organism evidence="3 4">
    <name type="scientific">Mesorhabditis belari</name>
    <dbReference type="NCBI Taxonomy" id="2138241"/>
    <lineage>
        <taxon>Eukaryota</taxon>
        <taxon>Metazoa</taxon>
        <taxon>Ecdysozoa</taxon>
        <taxon>Nematoda</taxon>
        <taxon>Chromadorea</taxon>
        <taxon>Rhabditida</taxon>
        <taxon>Rhabditina</taxon>
        <taxon>Rhabditomorpha</taxon>
        <taxon>Rhabditoidea</taxon>
        <taxon>Rhabditidae</taxon>
        <taxon>Mesorhabditinae</taxon>
        <taxon>Mesorhabditis</taxon>
    </lineage>
</organism>
<feature type="region of interest" description="Disordered" evidence="2">
    <location>
        <begin position="406"/>
        <end position="438"/>
    </location>
</feature>
<feature type="compositionally biased region" description="Basic and acidic residues" evidence="2">
    <location>
        <begin position="32"/>
        <end position="45"/>
    </location>
</feature>
<dbReference type="InterPro" id="IPR000465">
    <property type="entry name" value="XPA/RAD14"/>
</dbReference>
<dbReference type="GO" id="GO:1901255">
    <property type="term" value="P:nucleotide-excision repair involved in interstrand cross-link repair"/>
    <property type="evidence" value="ECO:0007669"/>
    <property type="project" value="TreeGrafter"/>
</dbReference>
<dbReference type="InterPro" id="IPR022652">
    <property type="entry name" value="Znf_XPA_CS"/>
</dbReference>
<sequence>MDQQPLEDDDDYSMLSLEDNCSLSSNNDDGEEKNNQRDEHEKTKVNGENFLEQNLNSSKSSSTMRMNSELIDEDNLDQDCPFFSDSDEMENDYREGKQTGEECPQVSCSTPISESKSLESECSDQDCPFFSDSDEKDEPIMPDAILSKADEPIMTDAILPKPDKPITAPPKPKYVEAKSPANKALYDDLFHTSRLSETKSVGVQVGNCDCARRKLLQKQTEDPLCADFTTPLCCVDGCDRRRVSLIKMIRDLIRLARVESNRFKRELKDASLRLLTKPHVKCPNCRLEFRDSTDKRIMPSYVKKLRRSMTLELQFDSMDAMYEWAFIHGIDKDRNEIPTLIHAEQITEHMSLREVGSFLPDLAVEMTKEMFRRKAEEKANKSCVKDRPEFMKNPKGVLDLVRKRKEAMKRNDETPSTSESLTSNKKRKMLTPGNTNETMEPIKKKRKYNDTTGCEDCDKELKASFLWKHFGCPVCDACRDVNGAHRLVPRRLAISKYGLKKAELDTRKPLLRFVTVSQDGERFYLTKQLEDRLLELRGNVDDLRGQIKQREKDKENFPLASTGP</sequence>
<dbReference type="InterPro" id="IPR037129">
    <property type="entry name" value="XPA_sf"/>
</dbReference>
<feature type="compositionally biased region" description="Basic and acidic residues" evidence="2">
    <location>
        <begin position="91"/>
        <end position="100"/>
    </location>
</feature>
<feature type="coiled-coil region" evidence="1">
    <location>
        <begin position="526"/>
        <end position="553"/>
    </location>
</feature>
<dbReference type="Gene3D" id="3.90.530.10">
    <property type="entry name" value="XPA C-terminal domain"/>
    <property type="match status" value="1"/>
</dbReference>
<feature type="compositionally biased region" description="Acidic residues" evidence="2">
    <location>
        <begin position="1"/>
        <end position="12"/>
    </location>
</feature>